<organism evidence="2 3">
    <name type="scientific">Daphnia magna</name>
    <dbReference type="NCBI Taxonomy" id="35525"/>
    <lineage>
        <taxon>Eukaryota</taxon>
        <taxon>Metazoa</taxon>
        <taxon>Ecdysozoa</taxon>
        <taxon>Arthropoda</taxon>
        <taxon>Crustacea</taxon>
        <taxon>Branchiopoda</taxon>
        <taxon>Diplostraca</taxon>
        <taxon>Cladocera</taxon>
        <taxon>Anomopoda</taxon>
        <taxon>Daphniidae</taxon>
        <taxon>Daphnia</taxon>
    </lineage>
</organism>
<keyword evidence="1" id="KW-0472">Membrane</keyword>
<sequence>MFMYMYKIWLSSGFSLTFEEKMCYFFYCKRFIDPTHVLNPFVLSTWKVISMSFARVAEFLFIKCVSVLFVIPLHCFFCFFVFLNCCPVTDRRFTNSIPVISSLLPRNSPLPHPFF</sequence>
<keyword evidence="3" id="KW-1185">Reference proteome</keyword>
<feature type="transmembrane region" description="Helical" evidence="1">
    <location>
        <begin position="60"/>
        <end position="83"/>
    </location>
</feature>
<evidence type="ECO:0000313" key="2">
    <source>
        <dbReference type="EMBL" id="KAK4010100.1"/>
    </source>
</evidence>
<keyword evidence="1" id="KW-1133">Transmembrane helix</keyword>
<gene>
    <name evidence="2" type="ORF">OUZ56_019248</name>
</gene>
<evidence type="ECO:0000313" key="3">
    <source>
        <dbReference type="Proteomes" id="UP001234178"/>
    </source>
</evidence>
<accession>A0ABQ9ZB22</accession>
<keyword evidence="1" id="KW-0812">Transmembrane</keyword>
<dbReference type="Proteomes" id="UP001234178">
    <property type="component" value="Unassembled WGS sequence"/>
</dbReference>
<proteinExistence type="predicted"/>
<name>A0ABQ9ZB22_9CRUS</name>
<evidence type="ECO:0000256" key="1">
    <source>
        <dbReference type="SAM" id="Phobius"/>
    </source>
</evidence>
<dbReference type="EMBL" id="JAOYFB010000003">
    <property type="protein sequence ID" value="KAK4010100.1"/>
    <property type="molecule type" value="Genomic_DNA"/>
</dbReference>
<reference evidence="2 3" key="1">
    <citation type="journal article" date="2023" name="Nucleic Acids Res.">
        <title>The hologenome of Daphnia magna reveals possible DNA methylation and microbiome-mediated evolution of the host genome.</title>
        <authorList>
            <person name="Chaturvedi A."/>
            <person name="Li X."/>
            <person name="Dhandapani V."/>
            <person name="Marshall H."/>
            <person name="Kissane S."/>
            <person name="Cuenca-Cambronero M."/>
            <person name="Asole G."/>
            <person name="Calvet F."/>
            <person name="Ruiz-Romero M."/>
            <person name="Marangio P."/>
            <person name="Guigo R."/>
            <person name="Rago D."/>
            <person name="Mirbahai L."/>
            <person name="Eastwood N."/>
            <person name="Colbourne J.K."/>
            <person name="Zhou J."/>
            <person name="Mallon E."/>
            <person name="Orsini L."/>
        </authorList>
    </citation>
    <scope>NUCLEOTIDE SEQUENCE [LARGE SCALE GENOMIC DNA]</scope>
    <source>
        <strain evidence="2">LRV0_1</strain>
    </source>
</reference>
<protein>
    <submittedName>
        <fullName evidence="2">Uncharacterized protein</fullName>
    </submittedName>
</protein>
<comment type="caution">
    <text evidence="2">The sequence shown here is derived from an EMBL/GenBank/DDBJ whole genome shotgun (WGS) entry which is preliminary data.</text>
</comment>